<proteinExistence type="predicted"/>
<dbReference type="RefSeq" id="XP_034240504.1">
    <property type="nucleotide sequence ID" value="XM_034384613.1"/>
</dbReference>
<dbReference type="Proteomes" id="UP000515158">
    <property type="component" value="Unplaced"/>
</dbReference>
<organism evidence="4">
    <name type="scientific">Thrips palmi</name>
    <name type="common">Melon thrips</name>
    <dbReference type="NCBI Taxonomy" id="161013"/>
    <lineage>
        <taxon>Eukaryota</taxon>
        <taxon>Metazoa</taxon>
        <taxon>Ecdysozoa</taxon>
        <taxon>Arthropoda</taxon>
        <taxon>Hexapoda</taxon>
        <taxon>Insecta</taxon>
        <taxon>Pterygota</taxon>
        <taxon>Neoptera</taxon>
        <taxon>Paraneoptera</taxon>
        <taxon>Thysanoptera</taxon>
        <taxon>Terebrantia</taxon>
        <taxon>Thripoidea</taxon>
        <taxon>Thripidae</taxon>
        <taxon>Thrips</taxon>
    </lineage>
</organism>
<gene>
    <name evidence="4" type="primary">LOC117644900</name>
</gene>
<feature type="transmembrane region" description="Helical" evidence="2">
    <location>
        <begin position="132"/>
        <end position="149"/>
    </location>
</feature>
<feature type="region of interest" description="Disordered" evidence="1">
    <location>
        <begin position="216"/>
        <end position="238"/>
    </location>
</feature>
<protein>
    <submittedName>
        <fullName evidence="4">Uncharacterized protein LOC117644900</fullName>
    </submittedName>
</protein>
<feature type="compositionally biased region" description="Pro residues" evidence="1">
    <location>
        <begin position="216"/>
        <end position="233"/>
    </location>
</feature>
<feature type="transmembrane region" description="Helical" evidence="2">
    <location>
        <begin position="12"/>
        <end position="32"/>
    </location>
</feature>
<evidence type="ECO:0000313" key="3">
    <source>
        <dbReference type="Proteomes" id="UP000515158"/>
    </source>
</evidence>
<evidence type="ECO:0000256" key="2">
    <source>
        <dbReference type="SAM" id="Phobius"/>
    </source>
</evidence>
<dbReference type="AlphaFoldDB" id="A0A6P8ZMF3"/>
<sequence length="263" mass="28345">MALAIAGLDPVALLPAMSAVVLLPYATAMTATMTAHREHREREPSWSARTVRRLQDDDADAAPDVGTVAPEVDALFRVSGANLEISVGDLDLDRLLPDRTDREFLENLTTRMPYEIDGAGLQPRPGLDTWSVVWYCGMFAAFTSLFLIMPCSQVLCRAGLLHGHGDPRLRPRAPGLSALQTAAGYATPPPPYKQFAPPSYEDVIVDLGWQPLPPPGKAVPVSALPPPPFPQPPPEKDKEGMEALDVYVIPLRPEAAPSTQAAA</sequence>
<evidence type="ECO:0000256" key="1">
    <source>
        <dbReference type="SAM" id="MobiDB-lite"/>
    </source>
</evidence>
<reference evidence="4" key="1">
    <citation type="submission" date="2025-08" db="UniProtKB">
        <authorList>
            <consortium name="RefSeq"/>
        </authorList>
    </citation>
    <scope>IDENTIFICATION</scope>
    <source>
        <tissue evidence="4">Total insect</tissue>
    </source>
</reference>
<evidence type="ECO:0000313" key="4">
    <source>
        <dbReference type="RefSeq" id="XP_034240504.1"/>
    </source>
</evidence>
<dbReference type="KEGG" id="tpal:117644900"/>
<accession>A0A6P8ZMF3</accession>
<keyword evidence="2" id="KW-0812">Transmembrane</keyword>
<dbReference type="GeneID" id="117644900"/>
<dbReference type="OrthoDB" id="8195181at2759"/>
<dbReference type="InParanoid" id="A0A6P8ZMF3"/>
<keyword evidence="2" id="KW-0472">Membrane</keyword>
<name>A0A6P8ZMF3_THRPL</name>
<keyword evidence="3" id="KW-1185">Reference proteome</keyword>
<keyword evidence="2" id="KW-1133">Transmembrane helix</keyword>